<evidence type="ECO:0000313" key="6">
    <source>
        <dbReference type="EMBL" id="ANN76086.1"/>
    </source>
</evidence>
<dbReference type="Gene3D" id="1.10.10.10">
    <property type="entry name" value="Winged helix-like DNA-binding domain superfamily/Winged helix DNA-binding domain"/>
    <property type="match status" value="1"/>
</dbReference>
<dbReference type="Pfam" id="PF03466">
    <property type="entry name" value="LysR_substrate"/>
    <property type="match status" value="1"/>
</dbReference>
<name>A0A193G9D8_9BORD</name>
<feature type="domain" description="HTH lysR-type" evidence="5">
    <location>
        <begin position="2"/>
        <end position="59"/>
    </location>
</feature>
<sequence length="290" mass="31776">MFDWEDLHVFCVFMRHRSLSGAARELQVEHATIARRIASLENDLKLKLVDRRSRSYVPTPHGDAIAHLGERMEEQAFAVARTAESGQLGIHGEVMISSPPVLTLNLIAPRLGELRRQHPALRLRIIGETRTASLHQGEADVALRLSRPTGAALVIRKLGSIPFRLYAAPDYLSECAPSAWTFLAYDESMEESPQQTWLKAHANGRPIVLSSNHLDIQQAAAAAGAGIVGLPFFAGDRDQRLVRVDSDGPSLTRDVWLTVHGDLRQVPRIAVVIEFLSNVLGSALKGPAAA</sequence>
<evidence type="ECO:0000256" key="1">
    <source>
        <dbReference type="ARBA" id="ARBA00009437"/>
    </source>
</evidence>
<dbReference type="Pfam" id="PF00126">
    <property type="entry name" value="HTH_1"/>
    <property type="match status" value="1"/>
</dbReference>
<keyword evidence="2" id="KW-0805">Transcription regulation</keyword>
<dbReference type="GO" id="GO:0006351">
    <property type="term" value="P:DNA-templated transcription"/>
    <property type="evidence" value="ECO:0007669"/>
    <property type="project" value="TreeGrafter"/>
</dbReference>
<dbReference type="Gene3D" id="3.40.190.290">
    <property type="match status" value="1"/>
</dbReference>
<comment type="similarity">
    <text evidence="1">Belongs to the LysR transcriptional regulatory family.</text>
</comment>
<dbReference type="AlphaFoldDB" id="A0A193G9D8"/>
<dbReference type="InterPro" id="IPR005119">
    <property type="entry name" value="LysR_subst-bd"/>
</dbReference>
<dbReference type="GO" id="GO:0043565">
    <property type="term" value="F:sequence-specific DNA binding"/>
    <property type="evidence" value="ECO:0007669"/>
    <property type="project" value="TreeGrafter"/>
</dbReference>
<dbReference type="SUPFAM" id="SSF46785">
    <property type="entry name" value="Winged helix' DNA-binding domain"/>
    <property type="match status" value="1"/>
</dbReference>
<dbReference type="GO" id="GO:0003700">
    <property type="term" value="F:DNA-binding transcription factor activity"/>
    <property type="evidence" value="ECO:0007669"/>
    <property type="project" value="InterPro"/>
</dbReference>
<keyword evidence="7" id="KW-1185">Reference proteome</keyword>
<keyword evidence="4" id="KW-0804">Transcription</keyword>
<dbReference type="EMBL" id="CP016172">
    <property type="protein sequence ID" value="ANN76086.1"/>
    <property type="molecule type" value="Genomic_DNA"/>
</dbReference>
<dbReference type="InterPro" id="IPR036390">
    <property type="entry name" value="WH_DNA-bd_sf"/>
</dbReference>
<accession>A0A193G9D8</accession>
<proteinExistence type="inferred from homology"/>
<dbReference type="PROSITE" id="PS50931">
    <property type="entry name" value="HTH_LYSR"/>
    <property type="match status" value="1"/>
</dbReference>
<evidence type="ECO:0000256" key="4">
    <source>
        <dbReference type="ARBA" id="ARBA00023163"/>
    </source>
</evidence>
<dbReference type="InterPro" id="IPR000847">
    <property type="entry name" value="LysR_HTH_N"/>
</dbReference>
<dbReference type="InterPro" id="IPR036388">
    <property type="entry name" value="WH-like_DNA-bd_sf"/>
</dbReference>
<organism evidence="6 7">
    <name type="scientific">Bordetella flabilis</name>
    <dbReference type="NCBI Taxonomy" id="463014"/>
    <lineage>
        <taxon>Bacteria</taxon>
        <taxon>Pseudomonadati</taxon>
        <taxon>Pseudomonadota</taxon>
        <taxon>Betaproteobacteria</taxon>
        <taxon>Burkholderiales</taxon>
        <taxon>Alcaligenaceae</taxon>
        <taxon>Bordetella</taxon>
    </lineage>
</organism>
<dbReference type="OrthoDB" id="9072091at2"/>
<dbReference type="SUPFAM" id="SSF53850">
    <property type="entry name" value="Periplasmic binding protein-like II"/>
    <property type="match status" value="1"/>
</dbReference>
<keyword evidence="3" id="KW-0238">DNA-binding</keyword>
<dbReference type="STRING" id="463014.BAU07_02180"/>
<evidence type="ECO:0000313" key="7">
    <source>
        <dbReference type="Proteomes" id="UP000091926"/>
    </source>
</evidence>
<dbReference type="Proteomes" id="UP000091926">
    <property type="component" value="Chromosome"/>
</dbReference>
<dbReference type="KEGG" id="bfz:BAU07_02180"/>
<protein>
    <submittedName>
        <fullName evidence="6">LysR family transcriptional regulator</fullName>
    </submittedName>
</protein>
<reference evidence="6 7" key="1">
    <citation type="submission" date="2016-06" db="EMBL/GenBank/DDBJ databases">
        <title>Complete genome sequences of Bordetella bronchialis and Bordetella flabilis.</title>
        <authorList>
            <person name="LiPuma J.J."/>
            <person name="Spilker T."/>
        </authorList>
    </citation>
    <scope>NUCLEOTIDE SEQUENCE [LARGE SCALE GENOMIC DNA]</scope>
    <source>
        <strain evidence="6 7">AU10664</strain>
    </source>
</reference>
<gene>
    <name evidence="6" type="ORF">BAU07_02180</name>
</gene>
<evidence type="ECO:0000259" key="5">
    <source>
        <dbReference type="PROSITE" id="PS50931"/>
    </source>
</evidence>
<dbReference type="InterPro" id="IPR058163">
    <property type="entry name" value="LysR-type_TF_proteobact-type"/>
</dbReference>
<evidence type="ECO:0000256" key="2">
    <source>
        <dbReference type="ARBA" id="ARBA00023015"/>
    </source>
</evidence>
<dbReference type="RefSeq" id="WP_066653478.1">
    <property type="nucleotide sequence ID" value="NZ_CBCSCL010000023.1"/>
</dbReference>
<dbReference type="PANTHER" id="PTHR30537:SF3">
    <property type="entry name" value="TRANSCRIPTIONAL REGULATORY PROTEIN"/>
    <property type="match status" value="1"/>
</dbReference>
<evidence type="ECO:0000256" key="3">
    <source>
        <dbReference type="ARBA" id="ARBA00023125"/>
    </source>
</evidence>
<dbReference type="PANTHER" id="PTHR30537">
    <property type="entry name" value="HTH-TYPE TRANSCRIPTIONAL REGULATOR"/>
    <property type="match status" value="1"/>
</dbReference>